<evidence type="ECO:0000313" key="1">
    <source>
        <dbReference type="EMBL" id="GAV88820.1"/>
    </source>
</evidence>
<protein>
    <recommendedName>
        <fullName evidence="3">RVP_2 domain-containing protein</fullName>
    </recommendedName>
</protein>
<sequence length="100" mass="11095">EVISFSESDLEGVRLPHDDPVEITLLVELFSMKRVLVDSGSSADILFKPAFDHLRILEEQLKQLKTPLVGFTGEIVHPLGSIDLFVIVGTSPRLIQVQLT</sequence>
<proteinExistence type="predicted"/>
<name>A0A1Q3D8M8_CEPFO</name>
<dbReference type="PANTHER" id="PTHR33240:SF8">
    <property type="entry name" value="OS03G0439900 PROTEIN"/>
    <property type="match status" value="1"/>
</dbReference>
<keyword evidence="2" id="KW-1185">Reference proteome</keyword>
<feature type="non-terminal residue" evidence="1">
    <location>
        <position position="100"/>
    </location>
</feature>
<dbReference type="InParanoid" id="A0A1Q3D8M8"/>
<dbReference type="PANTHER" id="PTHR33240">
    <property type="entry name" value="OS08G0508500 PROTEIN"/>
    <property type="match status" value="1"/>
</dbReference>
<evidence type="ECO:0000313" key="2">
    <source>
        <dbReference type="Proteomes" id="UP000187406"/>
    </source>
</evidence>
<feature type="non-terminal residue" evidence="1">
    <location>
        <position position="1"/>
    </location>
</feature>
<reference evidence="2" key="1">
    <citation type="submission" date="2016-04" db="EMBL/GenBank/DDBJ databases">
        <title>Cephalotus genome sequencing.</title>
        <authorList>
            <person name="Fukushima K."/>
            <person name="Hasebe M."/>
            <person name="Fang X."/>
        </authorList>
    </citation>
    <scope>NUCLEOTIDE SEQUENCE [LARGE SCALE GENOMIC DNA]</scope>
    <source>
        <strain evidence="2">cv. St1</strain>
    </source>
</reference>
<dbReference type="OrthoDB" id="1087821at2759"/>
<evidence type="ECO:0008006" key="3">
    <source>
        <dbReference type="Google" id="ProtNLM"/>
    </source>
</evidence>
<organism evidence="1 2">
    <name type="scientific">Cephalotus follicularis</name>
    <name type="common">Albany pitcher plant</name>
    <dbReference type="NCBI Taxonomy" id="3775"/>
    <lineage>
        <taxon>Eukaryota</taxon>
        <taxon>Viridiplantae</taxon>
        <taxon>Streptophyta</taxon>
        <taxon>Embryophyta</taxon>
        <taxon>Tracheophyta</taxon>
        <taxon>Spermatophyta</taxon>
        <taxon>Magnoliopsida</taxon>
        <taxon>eudicotyledons</taxon>
        <taxon>Gunneridae</taxon>
        <taxon>Pentapetalae</taxon>
        <taxon>rosids</taxon>
        <taxon>fabids</taxon>
        <taxon>Oxalidales</taxon>
        <taxon>Cephalotaceae</taxon>
        <taxon>Cephalotus</taxon>
    </lineage>
</organism>
<dbReference type="AlphaFoldDB" id="A0A1Q3D8M8"/>
<gene>
    <name evidence="1" type="ORF">CFOL_v3_32241</name>
</gene>
<comment type="caution">
    <text evidence="1">The sequence shown here is derived from an EMBL/GenBank/DDBJ whole genome shotgun (WGS) entry which is preliminary data.</text>
</comment>
<dbReference type="EMBL" id="BDDD01005080">
    <property type="protein sequence ID" value="GAV88820.1"/>
    <property type="molecule type" value="Genomic_DNA"/>
</dbReference>
<dbReference type="Proteomes" id="UP000187406">
    <property type="component" value="Unassembled WGS sequence"/>
</dbReference>
<accession>A0A1Q3D8M8</accession>